<gene>
    <name evidence="1" type="ORF">N47_E50460</name>
</gene>
<dbReference type="Pfam" id="PF03683">
    <property type="entry name" value="UPF0175"/>
    <property type="match status" value="1"/>
</dbReference>
<proteinExistence type="predicted"/>
<evidence type="ECO:0000313" key="1">
    <source>
        <dbReference type="EMBL" id="CBX31534.1"/>
    </source>
</evidence>
<sequence>METTKMERISIDLPQDILFAMRGLEKPEEIKKKLKIALAILLFQERSISLGKAIELTEMSRVRFMEVLREHGIPAYEYGKKGFEKDRQVIARYRATIGK</sequence>
<dbReference type="AlphaFoldDB" id="E1YJT0"/>
<dbReference type="InterPro" id="IPR005368">
    <property type="entry name" value="UPF0175"/>
</dbReference>
<dbReference type="EMBL" id="FR695877">
    <property type="protein sequence ID" value="CBX31534.1"/>
    <property type="molecule type" value="Genomic_DNA"/>
</dbReference>
<organism evidence="1">
    <name type="scientific">uncultured Desulfobacterium sp</name>
    <dbReference type="NCBI Taxonomy" id="201089"/>
    <lineage>
        <taxon>Bacteria</taxon>
        <taxon>Pseudomonadati</taxon>
        <taxon>Thermodesulfobacteriota</taxon>
        <taxon>Desulfobacteria</taxon>
        <taxon>Desulfobacterales</taxon>
        <taxon>Desulfobacteriaceae</taxon>
        <taxon>Desulfobacterium</taxon>
        <taxon>environmental samples</taxon>
    </lineage>
</organism>
<protein>
    <submittedName>
        <fullName evidence="1">Uncharacterized protein</fullName>
    </submittedName>
</protein>
<reference evidence="1" key="1">
    <citation type="journal article" date="2011" name="Environ. Microbiol.">
        <title>Genomic insights into the metabolic potential of the polycyclic aromatic hydrocarbon degrading sulfate-reducing Deltaproteobacterium N47.</title>
        <authorList>
            <person name="Bergmann F."/>
            <person name="Selesi D."/>
            <person name="Weinmaier T."/>
            <person name="Tischler P."/>
            <person name="Rattei T."/>
            <person name="Meckenstock R.U."/>
        </authorList>
    </citation>
    <scope>NUCLEOTIDE SEQUENCE</scope>
</reference>
<name>E1YJT0_9BACT</name>
<accession>E1YJT0</accession>